<name>A0A0V0HDU0_SOLCH</name>
<dbReference type="EMBL" id="GEDG01021069">
    <property type="protein sequence ID" value="JAP18609.1"/>
    <property type="molecule type" value="Transcribed_RNA"/>
</dbReference>
<dbReference type="AlphaFoldDB" id="A0A0V0HDU0"/>
<sequence length="77" mass="8703">MRSLFFSAGEDIHPSSVQHDFQASSLMQHGINAWQELYQCSSVHGGNNENMDVYQDLNSFPLGKYEELHLKLKSSAT</sequence>
<accession>A0A0V0HDU0</accession>
<proteinExistence type="predicted"/>
<reference evidence="1" key="1">
    <citation type="submission" date="2015-12" db="EMBL/GenBank/DDBJ databases">
        <title>Gene expression during late stages of embryo sac development: a critical building block for successful pollen-pistil interactions.</title>
        <authorList>
            <person name="Liu Y."/>
            <person name="Joly V."/>
            <person name="Sabar M."/>
            <person name="Matton D.P."/>
        </authorList>
    </citation>
    <scope>NUCLEOTIDE SEQUENCE</scope>
</reference>
<organism evidence="1">
    <name type="scientific">Solanum chacoense</name>
    <name type="common">Chaco potato</name>
    <dbReference type="NCBI Taxonomy" id="4108"/>
    <lineage>
        <taxon>Eukaryota</taxon>
        <taxon>Viridiplantae</taxon>
        <taxon>Streptophyta</taxon>
        <taxon>Embryophyta</taxon>
        <taxon>Tracheophyta</taxon>
        <taxon>Spermatophyta</taxon>
        <taxon>Magnoliopsida</taxon>
        <taxon>eudicotyledons</taxon>
        <taxon>Gunneridae</taxon>
        <taxon>Pentapetalae</taxon>
        <taxon>asterids</taxon>
        <taxon>lamiids</taxon>
        <taxon>Solanales</taxon>
        <taxon>Solanaceae</taxon>
        <taxon>Solanoideae</taxon>
        <taxon>Solaneae</taxon>
        <taxon>Solanum</taxon>
    </lineage>
</organism>
<protein>
    <submittedName>
        <fullName evidence="1">Putative ovule protein</fullName>
    </submittedName>
</protein>
<evidence type="ECO:0000313" key="1">
    <source>
        <dbReference type="EMBL" id="JAP18609.1"/>
    </source>
</evidence>